<dbReference type="AlphaFoldDB" id="A0AAV5LHN0"/>
<comment type="caution">
    <text evidence="1">The sequence shown here is derived from an EMBL/GenBank/DDBJ whole genome shotgun (WGS) entry which is preliminary data.</text>
</comment>
<keyword evidence="2" id="KW-1185">Reference proteome</keyword>
<protein>
    <submittedName>
        <fullName evidence="1">Uncharacterized protein</fullName>
    </submittedName>
</protein>
<evidence type="ECO:0000313" key="1">
    <source>
        <dbReference type="EMBL" id="GKV36673.1"/>
    </source>
</evidence>
<organism evidence="1 2">
    <name type="scientific">Rubroshorea leprosula</name>
    <dbReference type="NCBI Taxonomy" id="152421"/>
    <lineage>
        <taxon>Eukaryota</taxon>
        <taxon>Viridiplantae</taxon>
        <taxon>Streptophyta</taxon>
        <taxon>Embryophyta</taxon>
        <taxon>Tracheophyta</taxon>
        <taxon>Spermatophyta</taxon>
        <taxon>Magnoliopsida</taxon>
        <taxon>eudicotyledons</taxon>
        <taxon>Gunneridae</taxon>
        <taxon>Pentapetalae</taxon>
        <taxon>rosids</taxon>
        <taxon>malvids</taxon>
        <taxon>Malvales</taxon>
        <taxon>Dipterocarpaceae</taxon>
        <taxon>Rubroshorea</taxon>
    </lineage>
</organism>
<evidence type="ECO:0000313" key="2">
    <source>
        <dbReference type="Proteomes" id="UP001054252"/>
    </source>
</evidence>
<gene>
    <name evidence="1" type="ORF">SLEP1_g44779</name>
</gene>
<dbReference type="Proteomes" id="UP001054252">
    <property type="component" value="Unassembled WGS sequence"/>
</dbReference>
<accession>A0AAV5LHN0</accession>
<reference evidence="1 2" key="1">
    <citation type="journal article" date="2021" name="Commun. Biol.">
        <title>The genome of Shorea leprosula (Dipterocarpaceae) highlights the ecological relevance of drought in aseasonal tropical rainforests.</title>
        <authorList>
            <person name="Ng K.K.S."/>
            <person name="Kobayashi M.J."/>
            <person name="Fawcett J.A."/>
            <person name="Hatakeyama M."/>
            <person name="Paape T."/>
            <person name="Ng C.H."/>
            <person name="Ang C.C."/>
            <person name="Tnah L.H."/>
            <person name="Lee C.T."/>
            <person name="Nishiyama T."/>
            <person name="Sese J."/>
            <person name="O'Brien M.J."/>
            <person name="Copetti D."/>
            <person name="Mohd Noor M.I."/>
            <person name="Ong R.C."/>
            <person name="Putra M."/>
            <person name="Sireger I.Z."/>
            <person name="Indrioko S."/>
            <person name="Kosugi Y."/>
            <person name="Izuno A."/>
            <person name="Isagi Y."/>
            <person name="Lee S.L."/>
            <person name="Shimizu K.K."/>
        </authorList>
    </citation>
    <scope>NUCLEOTIDE SEQUENCE [LARGE SCALE GENOMIC DNA]</scope>
    <source>
        <strain evidence="1">214</strain>
    </source>
</reference>
<proteinExistence type="predicted"/>
<name>A0AAV5LHN0_9ROSI</name>
<dbReference type="EMBL" id="BPVZ01000118">
    <property type="protein sequence ID" value="GKV36673.1"/>
    <property type="molecule type" value="Genomic_DNA"/>
</dbReference>
<sequence>MSFFSKIPAGFFPCQVQFLCLQILEAKSRTRKLQEVMS</sequence>